<sequence>MSLKVSLRGSGEYKRFTAINHFCKRPVAAKQREQYSRSSENPTLN</sequence>
<name>A0A0E9R911_ANGAN</name>
<evidence type="ECO:0000313" key="1">
    <source>
        <dbReference type="EMBL" id="JAH25651.1"/>
    </source>
</evidence>
<reference evidence="1" key="2">
    <citation type="journal article" date="2015" name="Fish Shellfish Immunol.">
        <title>Early steps in the European eel (Anguilla anguilla)-Vibrio vulnificus interaction in the gills: Role of the RtxA13 toxin.</title>
        <authorList>
            <person name="Callol A."/>
            <person name="Pajuelo D."/>
            <person name="Ebbesson L."/>
            <person name="Teles M."/>
            <person name="MacKenzie S."/>
            <person name="Amaro C."/>
        </authorList>
    </citation>
    <scope>NUCLEOTIDE SEQUENCE</scope>
</reference>
<organism evidence="1">
    <name type="scientific">Anguilla anguilla</name>
    <name type="common">European freshwater eel</name>
    <name type="synonym">Muraena anguilla</name>
    <dbReference type="NCBI Taxonomy" id="7936"/>
    <lineage>
        <taxon>Eukaryota</taxon>
        <taxon>Metazoa</taxon>
        <taxon>Chordata</taxon>
        <taxon>Craniata</taxon>
        <taxon>Vertebrata</taxon>
        <taxon>Euteleostomi</taxon>
        <taxon>Actinopterygii</taxon>
        <taxon>Neopterygii</taxon>
        <taxon>Teleostei</taxon>
        <taxon>Anguilliformes</taxon>
        <taxon>Anguillidae</taxon>
        <taxon>Anguilla</taxon>
    </lineage>
</organism>
<dbReference type="EMBL" id="GBXM01082926">
    <property type="protein sequence ID" value="JAH25651.1"/>
    <property type="molecule type" value="Transcribed_RNA"/>
</dbReference>
<accession>A0A0E9R911</accession>
<reference evidence="1" key="1">
    <citation type="submission" date="2014-11" db="EMBL/GenBank/DDBJ databases">
        <authorList>
            <person name="Amaro Gonzalez C."/>
        </authorList>
    </citation>
    <scope>NUCLEOTIDE SEQUENCE</scope>
</reference>
<protein>
    <submittedName>
        <fullName evidence="1">Uncharacterized protein</fullName>
    </submittedName>
</protein>
<proteinExistence type="predicted"/>
<dbReference type="AlphaFoldDB" id="A0A0E9R911"/>